<reference evidence="2" key="2">
    <citation type="submission" date="2024-06" db="EMBL/GenBank/DDBJ databases">
        <authorList>
            <person name="Plum-Jensen L.E."/>
            <person name="Schramm A."/>
            <person name="Marshall I.P.G."/>
        </authorList>
    </citation>
    <scope>NUCLEOTIDE SEQUENCE</scope>
    <source>
        <strain evidence="2">Rat1</strain>
    </source>
</reference>
<reference evidence="2" key="1">
    <citation type="journal article" date="2024" name="Syst. Appl. Microbiol.">
        <title>First single-strain enrichments of Electrothrix cable bacteria, description of E. aestuarii sp. nov. and E. rattekaaiensis sp. nov., and proposal of a cable bacteria taxonomy following the rules of the SeqCode.</title>
        <authorList>
            <person name="Plum-Jensen L.E."/>
            <person name="Schramm A."/>
            <person name="Marshall I.P.G."/>
        </authorList>
    </citation>
    <scope>NUCLEOTIDE SEQUENCE</scope>
    <source>
        <strain evidence="2">Rat1</strain>
    </source>
</reference>
<protein>
    <submittedName>
        <fullName evidence="2">Uncharacterized protein</fullName>
    </submittedName>
</protein>
<evidence type="ECO:0000313" key="2">
    <source>
        <dbReference type="EMBL" id="XCN71119.1"/>
    </source>
</evidence>
<accession>A0AAU8LQ05</accession>
<organism evidence="2">
    <name type="scientific">Candidatus Electrothrix aestuarii</name>
    <dbReference type="NCBI Taxonomy" id="3062594"/>
    <lineage>
        <taxon>Bacteria</taxon>
        <taxon>Pseudomonadati</taxon>
        <taxon>Thermodesulfobacteriota</taxon>
        <taxon>Desulfobulbia</taxon>
        <taxon>Desulfobulbales</taxon>
        <taxon>Desulfobulbaceae</taxon>
        <taxon>Candidatus Electrothrix</taxon>
    </lineage>
</organism>
<feature type="coiled-coil region" evidence="1">
    <location>
        <begin position="4"/>
        <end position="31"/>
    </location>
</feature>
<proteinExistence type="predicted"/>
<sequence length="61" mass="7209">MKNREMKQSRLDELKGKIDFARDACASYKGKNNYLYQVNSFYLDELKKELEGLKKVVAMRC</sequence>
<keyword evidence="1" id="KW-0175">Coiled coil</keyword>
<name>A0AAU8LQ05_9BACT</name>
<dbReference type="KEGG" id="eaj:Q3M24_12405"/>
<evidence type="ECO:0000256" key="1">
    <source>
        <dbReference type="SAM" id="Coils"/>
    </source>
</evidence>
<dbReference type="AlphaFoldDB" id="A0AAU8LQ05"/>
<dbReference type="EMBL" id="CP159373">
    <property type="protein sequence ID" value="XCN71119.1"/>
    <property type="molecule type" value="Genomic_DNA"/>
</dbReference>
<gene>
    <name evidence="2" type="ORF">Q3M24_12405</name>
</gene>